<dbReference type="SUPFAM" id="SSF49785">
    <property type="entry name" value="Galactose-binding domain-like"/>
    <property type="match status" value="1"/>
</dbReference>
<reference evidence="3" key="1">
    <citation type="submission" date="2020-07" db="EMBL/GenBank/DDBJ databases">
        <title>Vallitalea pronyensis genome.</title>
        <authorList>
            <person name="Postec A."/>
        </authorList>
    </citation>
    <scope>NUCLEOTIDE SEQUENCE</scope>
    <source>
        <strain evidence="3">FatNI3</strain>
    </source>
</reference>
<dbReference type="SUPFAM" id="SSF51126">
    <property type="entry name" value="Pectin lyase-like"/>
    <property type="match status" value="1"/>
</dbReference>
<dbReference type="KEGG" id="vpy:HZI73_16415"/>
<dbReference type="InterPro" id="IPR011050">
    <property type="entry name" value="Pectin_lyase_fold/virulence"/>
</dbReference>
<feature type="domain" description="CBM6" evidence="2">
    <location>
        <begin position="718"/>
        <end position="842"/>
    </location>
</feature>
<dbReference type="AlphaFoldDB" id="A0A8J8MKZ1"/>
<organism evidence="3 4">
    <name type="scientific">Vallitalea pronyensis</name>
    <dbReference type="NCBI Taxonomy" id="1348613"/>
    <lineage>
        <taxon>Bacteria</taxon>
        <taxon>Bacillati</taxon>
        <taxon>Bacillota</taxon>
        <taxon>Clostridia</taxon>
        <taxon>Lachnospirales</taxon>
        <taxon>Vallitaleaceae</taxon>
        <taxon>Vallitalea</taxon>
    </lineage>
</organism>
<evidence type="ECO:0000313" key="3">
    <source>
        <dbReference type="EMBL" id="QUI23777.1"/>
    </source>
</evidence>
<dbReference type="SMART" id="SM00606">
    <property type="entry name" value="CBD_IV"/>
    <property type="match status" value="1"/>
</dbReference>
<dbReference type="EMBL" id="CP058649">
    <property type="protein sequence ID" value="QUI23777.1"/>
    <property type="molecule type" value="Genomic_DNA"/>
</dbReference>
<dbReference type="Pfam" id="PF03422">
    <property type="entry name" value="CBM_6"/>
    <property type="match status" value="1"/>
</dbReference>
<dbReference type="InterPro" id="IPR039448">
    <property type="entry name" value="Beta_helix"/>
</dbReference>
<keyword evidence="1" id="KW-0732">Signal</keyword>
<dbReference type="Pfam" id="PF13229">
    <property type="entry name" value="Beta_helix"/>
    <property type="match status" value="1"/>
</dbReference>
<dbReference type="PANTHER" id="PTHR36453">
    <property type="entry name" value="SECRETED PROTEIN-RELATED"/>
    <property type="match status" value="1"/>
</dbReference>
<dbReference type="Proteomes" id="UP000683246">
    <property type="component" value="Chromosome"/>
</dbReference>
<dbReference type="Gene3D" id="2.160.20.10">
    <property type="entry name" value="Single-stranded right-handed beta-helix, Pectin lyase-like"/>
    <property type="match status" value="2"/>
</dbReference>
<dbReference type="InterPro" id="IPR006626">
    <property type="entry name" value="PbH1"/>
</dbReference>
<dbReference type="Gene3D" id="2.60.120.260">
    <property type="entry name" value="Galactose-binding domain-like"/>
    <property type="match status" value="2"/>
</dbReference>
<dbReference type="PANTHER" id="PTHR36453:SF1">
    <property type="entry name" value="RIGHT HANDED BETA HELIX DOMAIN-CONTAINING PROTEIN"/>
    <property type="match status" value="1"/>
</dbReference>
<dbReference type="PROSITE" id="PS51175">
    <property type="entry name" value="CBM6"/>
    <property type="match status" value="1"/>
</dbReference>
<name>A0A8J8MKZ1_9FIRM</name>
<dbReference type="InterPro" id="IPR006584">
    <property type="entry name" value="Cellulose-bd_IV"/>
</dbReference>
<accession>A0A8J8MKZ1</accession>
<keyword evidence="4" id="KW-1185">Reference proteome</keyword>
<evidence type="ECO:0000313" key="4">
    <source>
        <dbReference type="Proteomes" id="UP000683246"/>
    </source>
</evidence>
<evidence type="ECO:0000256" key="1">
    <source>
        <dbReference type="ARBA" id="ARBA00022729"/>
    </source>
</evidence>
<dbReference type="RefSeq" id="WP_212694464.1">
    <property type="nucleotide sequence ID" value="NZ_CP058649.1"/>
</dbReference>
<evidence type="ECO:0000259" key="2">
    <source>
        <dbReference type="PROSITE" id="PS51175"/>
    </source>
</evidence>
<dbReference type="SMART" id="SM00710">
    <property type="entry name" value="PbH1"/>
    <property type="match status" value="6"/>
</dbReference>
<sequence>MRCLRVKNKTLALIAMVVLLTTIMLPLYGITVRAAGTTYYVATTGNDSNNGTTPSTPFKTIQKAASVMTAGDTCYVRGGVYRETVTPAHSGTTTNPILFKQYNNEEVTISGSDLVTGWTQHSGSIYKATVNWDYMNGAGNTLFVDGALIHEARWPNSTNLLDRATYATVDSSVNGGSENNWTLTDSALKSFPNDYWNGAIVYVQCNNWSIQTGKIVDFNGSTGTITHTPLFNMAEWYTPRANDIYAITGSLNALDTANEWYKDTSTNTLYLWVSGGGNPSSKTVEFRRREYAFDLSGKSHIQIEGIHLRGSQVNFKNASNCTIKDSLITGADKFFKEGMNNDPARSGAKPGILLEGEYNTIRDSEITDMFWSAIQLGGQHNRIINNYIHHSSVYNMNGNGILMSGIYQLISHNTINSTARSALSGQMTKSVIQYNEIFDTCKLTGDTASVYLPNSNMDNTQIHHNIVHENQAHYGSGIYFDNFCSNTLVYNNVVYNNSNFGIQVNVPANFTLVYNNTIYNKGSIYSWAPSGTKYENDMYGTKYINNIQSNMADKGSDTLKLNNYTTTSSSQFTNAASGDFTLASGSGAIDYGVEIEGVTDGFSGSAPDAGAYESGQPKWQAGHDFANPPNPVYALPAIQYQNNVSNNGFEYADFTGWQTTGTPKIAIGNGWDYRGSGIVRTNTYSAVLDSGEKIEQTINGLKPNTTYVLSGFGKVSGEAIEAENYSTASMAIGEKTTYRSSGCVGYMQNGDYLSFANIDFGSSALFDKVEVGINNTSSSGTIEVRRDSPSGTLLGTIALPANHFGGWQLLEQNIQSTTGTHDVYLVFKGTGNICLIDRFRFFKSSASESVKLGVKGYLAGGTGDTSINVSSLDYDVNEQKLEFTTGSNVTSVTIYAEKPSGNYVGYVDDIGLIEKYLPSGSSDMTSEDFENGLSNWVLADGTPTTSTAQKHSGSHSLMINADKEGVTHSFITNQEKSVSIWFYDDANDTSMIVAAFADADSHTRALGVNTNTSTSKYVYRVDGTWTATNVTRTTGWHELKFDYTSGTKCDMYIDGTLVASPTGLTYFNKIALADWWADNKSSTVYFDDISITDGSTPTFSDGFESGFGNWAVHQGSATTSTAQKHSGTYAYELNEDRDGIVHNFSTNQQNKASIWFYDDASDTSLGVLAYVDASGYSRAIGVNTGVSSSKYVYRVDGTYTATNVSRTTGWHELTFDYTSGTKCDMYIDGTLIASPTGLGHFTKISLADWWADGKIGNVYFDDIRVFE</sequence>
<protein>
    <submittedName>
        <fullName evidence="3">Carbohydrate-binding protein</fullName>
    </submittedName>
</protein>
<dbReference type="GO" id="GO:0030246">
    <property type="term" value="F:carbohydrate binding"/>
    <property type="evidence" value="ECO:0007669"/>
    <property type="project" value="InterPro"/>
</dbReference>
<proteinExistence type="predicted"/>
<dbReference type="InterPro" id="IPR012334">
    <property type="entry name" value="Pectin_lyas_fold"/>
</dbReference>
<dbReference type="InterPro" id="IPR008979">
    <property type="entry name" value="Galactose-bd-like_sf"/>
</dbReference>
<dbReference type="CDD" id="cd04084">
    <property type="entry name" value="CBM6_xylanase-like"/>
    <property type="match status" value="1"/>
</dbReference>
<gene>
    <name evidence="3" type="ORF">HZI73_16415</name>
</gene>
<dbReference type="InterPro" id="IPR005084">
    <property type="entry name" value="CBM6"/>
</dbReference>